<dbReference type="GO" id="GO:0000455">
    <property type="term" value="P:enzyme-directed rRNA pseudouridine synthesis"/>
    <property type="evidence" value="ECO:0007669"/>
    <property type="project" value="UniProtKB-ARBA"/>
</dbReference>
<evidence type="ECO:0000259" key="6">
    <source>
        <dbReference type="SMART" id="SM00363"/>
    </source>
</evidence>
<dbReference type="PROSITE" id="PS01149">
    <property type="entry name" value="PSI_RSU"/>
    <property type="match status" value="1"/>
</dbReference>
<evidence type="ECO:0000256" key="2">
    <source>
        <dbReference type="ARBA" id="ARBA00022884"/>
    </source>
</evidence>
<dbReference type="FunFam" id="3.30.70.1560:FF:000001">
    <property type="entry name" value="Pseudouridine synthase"/>
    <property type="match status" value="1"/>
</dbReference>
<dbReference type="FunFam" id="3.10.290.10:FF:000003">
    <property type="entry name" value="Pseudouridine synthase"/>
    <property type="match status" value="1"/>
</dbReference>
<feature type="domain" description="RNA-binding S4" evidence="6">
    <location>
        <begin position="2"/>
        <end position="62"/>
    </location>
</feature>
<dbReference type="InterPro" id="IPR018496">
    <property type="entry name" value="PsdUridine_synth_RsuA/RluB_CS"/>
</dbReference>
<dbReference type="InterPro" id="IPR036986">
    <property type="entry name" value="S4_RNA-bd_sf"/>
</dbReference>
<dbReference type="Gene3D" id="3.10.290.10">
    <property type="entry name" value="RNA-binding S4 domain"/>
    <property type="match status" value="1"/>
</dbReference>
<evidence type="ECO:0000313" key="7">
    <source>
        <dbReference type="EMBL" id="RGT90891.1"/>
    </source>
</evidence>
<comment type="similarity">
    <text evidence="1 5">Belongs to the pseudouridine synthase RsuA family.</text>
</comment>
<name>A0A3R6DKQ8_9FIRM</name>
<dbReference type="SUPFAM" id="SSF55120">
    <property type="entry name" value="Pseudouridine synthase"/>
    <property type="match status" value="1"/>
</dbReference>
<dbReference type="AlphaFoldDB" id="A0A3R6DKQ8"/>
<dbReference type="GO" id="GO:0005829">
    <property type="term" value="C:cytosol"/>
    <property type="evidence" value="ECO:0007669"/>
    <property type="project" value="UniProtKB-ARBA"/>
</dbReference>
<dbReference type="InterPro" id="IPR002942">
    <property type="entry name" value="S4_RNA-bd"/>
</dbReference>
<dbReference type="GO" id="GO:0120159">
    <property type="term" value="F:rRNA pseudouridine synthase activity"/>
    <property type="evidence" value="ECO:0007669"/>
    <property type="project" value="UniProtKB-ARBA"/>
</dbReference>
<evidence type="ECO:0000256" key="4">
    <source>
        <dbReference type="PROSITE-ProRule" id="PRU00182"/>
    </source>
</evidence>
<gene>
    <name evidence="7" type="ORF">DWX03_05600</name>
</gene>
<proteinExistence type="inferred from homology"/>
<dbReference type="PANTHER" id="PTHR47683">
    <property type="entry name" value="PSEUDOURIDINE SYNTHASE FAMILY PROTEIN-RELATED"/>
    <property type="match status" value="1"/>
</dbReference>
<dbReference type="InterPro" id="IPR050343">
    <property type="entry name" value="RsuA_PseudoU_synthase"/>
</dbReference>
<comment type="caution">
    <text evidence="7">The sequence shown here is derived from an EMBL/GenBank/DDBJ whole genome shotgun (WGS) entry which is preliminary data.</text>
</comment>
<dbReference type="Proteomes" id="UP000283360">
    <property type="component" value="Unassembled WGS sequence"/>
</dbReference>
<organism evidence="7 8">
    <name type="scientific">Coprococcus comes</name>
    <dbReference type="NCBI Taxonomy" id="410072"/>
    <lineage>
        <taxon>Bacteria</taxon>
        <taxon>Bacillati</taxon>
        <taxon>Bacillota</taxon>
        <taxon>Clostridia</taxon>
        <taxon>Lachnospirales</taxon>
        <taxon>Lachnospiraceae</taxon>
        <taxon>Coprococcus</taxon>
    </lineage>
</organism>
<keyword evidence="2 4" id="KW-0694">RNA-binding</keyword>
<dbReference type="InterPro" id="IPR006145">
    <property type="entry name" value="PsdUridine_synth_RsuA/RluA"/>
</dbReference>
<dbReference type="Pfam" id="PF01479">
    <property type="entry name" value="S4"/>
    <property type="match status" value="1"/>
</dbReference>
<dbReference type="CDD" id="cd02553">
    <property type="entry name" value="PseudoU_synth_RsuA"/>
    <property type="match status" value="1"/>
</dbReference>
<dbReference type="EMBL" id="QRXJ01000006">
    <property type="protein sequence ID" value="RGT90891.1"/>
    <property type="molecule type" value="Genomic_DNA"/>
</dbReference>
<dbReference type="InterPro" id="IPR020094">
    <property type="entry name" value="TruA/RsuA/RluB/E/F_N"/>
</dbReference>
<evidence type="ECO:0000313" key="8">
    <source>
        <dbReference type="Proteomes" id="UP000283360"/>
    </source>
</evidence>
<dbReference type="InterPro" id="IPR000748">
    <property type="entry name" value="PsdUridine_synth_RsuA/RluB/E/F"/>
</dbReference>
<reference evidence="7 8" key="1">
    <citation type="submission" date="2018-08" db="EMBL/GenBank/DDBJ databases">
        <title>A genome reference for cultivated species of the human gut microbiota.</title>
        <authorList>
            <person name="Zou Y."/>
            <person name="Xue W."/>
            <person name="Luo G."/>
        </authorList>
    </citation>
    <scope>NUCLEOTIDE SEQUENCE [LARGE SCALE GENOMIC DNA]</scope>
    <source>
        <strain evidence="7 8">AF18-12LB</strain>
    </source>
</reference>
<dbReference type="SUPFAM" id="SSF55174">
    <property type="entry name" value="Alpha-L RNA-binding motif"/>
    <property type="match status" value="1"/>
</dbReference>
<evidence type="ECO:0000256" key="1">
    <source>
        <dbReference type="ARBA" id="ARBA00008348"/>
    </source>
</evidence>
<dbReference type="InterPro" id="IPR020103">
    <property type="entry name" value="PsdUridine_synth_cat_dom_sf"/>
</dbReference>
<dbReference type="Pfam" id="PF00849">
    <property type="entry name" value="PseudoU_synth_2"/>
    <property type="match status" value="1"/>
</dbReference>
<dbReference type="PROSITE" id="PS50889">
    <property type="entry name" value="S4"/>
    <property type="match status" value="1"/>
</dbReference>
<dbReference type="Gene3D" id="3.30.70.580">
    <property type="entry name" value="Pseudouridine synthase I, catalytic domain, N-terminal subdomain"/>
    <property type="match status" value="1"/>
</dbReference>
<evidence type="ECO:0000256" key="5">
    <source>
        <dbReference type="RuleBase" id="RU003887"/>
    </source>
</evidence>
<keyword evidence="8" id="KW-1185">Reference proteome</keyword>
<sequence>MMRIDKYLAEMGQGTRSEIKKLIRSGRVMVDGETVKKPELKIDETTQKVSLDGKQIGYAKKEYYMLHKPAGVISATKDDRDKTVLDLITDKKRNDLFPVGRLDKDTEGLLLITNDGELAHRLLSPKKHVDKVYYAKVQGKVDESDVKAFADGVDIGDDTPVKNADLRILKSGEESEIELTITEGRFHQVKRMFHAVGKEVIYLKRLSMGSLALDKTLTKGEYRSLTEEEIKKLC</sequence>
<dbReference type="SMART" id="SM00363">
    <property type="entry name" value="S4"/>
    <property type="match status" value="1"/>
</dbReference>
<dbReference type="Gene3D" id="3.30.70.1560">
    <property type="entry name" value="Alpha-L RNA-binding motif"/>
    <property type="match status" value="1"/>
</dbReference>
<keyword evidence="3 5" id="KW-0413">Isomerase</keyword>
<dbReference type="InterPro" id="IPR042092">
    <property type="entry name" value="PsdUridine_s_RsuA/RluB/E/F_cat"/>
</dbReference>
<dbReference type="NCBIfam" id="TIGR00093">
    <property type="entry name" value="pseudouridine synthase"/>
    <property type="match status" value="1"/>
</dbReference>
<protein>
    <recommendedName>
        <fullName evidence="5">Pseudouridine synthase</fullName>
        <ecNumber evidence="5">5.4.99.-</ecNumber>
    </recommendedName>
</protein>
<accession>A0A3R6DKQ8</accession>
<dbReference type="PANTHER" id="PTHR47683:SF4">
    <property type="entry name" value="PSEUDOURIDINE SYNTHASE"/>
    <property type="match status" value="1"/>
</dbReference>
<dbReference type="EC" id="5.4.99.-" evidence="5"/>
<dbReference type="RefSeq" id="WP_117834731.1">
    <property type="nucleotide sequence ID" value="NZ_QRXJ01000006.1"/>
</dbReference>
<dbReference type="CDD" id="cd00165">
    <property type="entry name" value="S4"/>
    <property type="match status" value="1"/>
</dbReference>
<evidence type="ECO:0000256" key="3">
    <source>
        <dbReference type="ARBA" id="ARBA00023235"/>
    </source>
</evidence>
<dbReference type="GO" id="GO:0003723">
    <property type="term" value="F:RNA binding"/>
    <property type="evidence" value="ECO:0007669"/>
    <property type="project" value="UniProtKB-KW"/>
</dbReference>